<sequence length="79" mass="9269">MMNIDIDEILKELPNDGCIAKTKIVCPLGLASQSVPMIKKLLRVDMNVARFNFSHGNHEYHQEALNNLKNFYYFIYFWC</sequence>
<evidence type="ECO:0000256" key="3">
    <source>
        <dbReference type="ARBA" id="ARBA00008663"/>
    </source>
</evidence>
<keyword evidence="7" id="KW-0547">Nucleotide-binding</keyword>
<evidence type="ECO:0000256" key="7">
    <source>
        <dbReference type="ARBA" id="ARBA00022741"/>
    </source>
</evidence>
<keyword evidence="8" id="KW-0418">Kinase</keyword>
<comment type="pathway">
    <text evidence="2">Carbohydrate degradation; glycolysis; pyruvate from D-glyceraldehyde 3-phosphate: step 5/5.</text>
</comment>
<evidence type="ECO:0000256" key="1">
    <source>
        <dbReference type="ARBA" id="ARBA00001958"/>
    </source>
</evidence>
<name>A0A5D2INX9_GOSTO</name>
<evidence type="ECO:0000256" key="8">
    <source>
        <dbReference type="ARBA" id="ARBA00022777"/>
    </source>
</evidence>
<dbReference type="Gene3D" id="3.20.20.60">
    <property type="entry name" value="Phosphoenolpyruvate-binding domains"/>
    <property type="match status" value="1"/>
</dbReference>
<dbReference type="EC" id="2.7.1.40" evidence="4"/>
<evidence type="ECO:0000313" key="15">
    <source>
        <dbReference type="Proteomes" id="UP000322667"/>
    </source>
</evidence>
<dbReference type="UniPathway" id="UPA00109">
    <property type="reaction ID" value="UER00188"/>
</dbReference>
<gene>
    <name evidence="14" type="ORF">ES332_D11G159000v1</name>
</gene>
<keyword evidence="6" id="KW-0479">Metal-binding</keyword>
<keyword evidence="11" id="KW-0324">Glycolysis</keyword>
<comment type="similarity">
    <text evidence="3">Belongs to the pyruvate kinase family.</text>
</comment>
<dbReference type="GO" id="GO:0005524">
    <property type="term" value="F:ATP binding"/>
    <property type="evidence" value="ECO:0007669"/>
    <property type="project" value="UniProtKB-KW"/>
</dbReference>
<keyword evidence="10" id="KW-0460">Magnesium</keyword>
<evidence type="ECO:0000256" key="9">
    <source>
        <dbReference type="ARBA" id="ARBA00022840"/>
    </source>
</evidence>
<keyword evidence="5" id="KW-0808">Transferase</keyword>
<dbReference type="InterPro" id="IPR015793">
    <property type="entry name" value="Pyrv_Knase_brl"/>
</dbReference>
<evidence type="ECO:0000313" key="14">
    <source>
        <dbReference type="EMBL" id="TYH43930.1"/>
    </source>
</evidence>
<feature type="domain" description="Pyruvate kinase barrel" evidence="13">
    <location>
        <begin position="20"/>
        <end position="70"/>
    </location>
</feature>
<reference evidence="14 15" key="1">
    <citation type="submission" date="2019-07" db="EMBL/GenBank/DDBJ databases">
        <title>WGS assembly of Gossypium tomentosum.</title>
        <authorList>
            <person name="Chen Z.J."/>
            <person name="Sreedasyam A."/>
            <person name="Ando A."/>
            <person name="Song Q."/>
            <person name="De L."/>
            <person name="Hulse-Kemp A."/>
            <person name="Ding M."/>
            <person name="Ye W."/>
            <person name="Kirkbride R."/>
            <person name="Jenkins J."/>
            <person name="Plott C."/>
            <person name="Lovell J."/>
            <person name="Lin Y.-M."/>
            <person name="Vaughn R."/>
            <person name="Liu B."/>
            <person name="Li W."/>
            <person name="Simpson S."/>
            <person name="Scheffler B."/>
            <person name="Saski C."/>
            <person name="Grover C."/>
            <person name="Hu G."/>
            <person name="Conover J."/>
            <person name="Carlson J."/>
            <person name="Shu S."/>
            <person name="Boston L."/>
            <person name="Williams M."/>
            <person name="Peterson D."/>
            <person name="Mcgee K."/>
            <person name="Jones D."/>
            <person name="Wendel J."/>
            <person name="Stelly D."/>
            <person name="Grimwood J."/>
            <person name="Schmutz J."/>
        </authorList>
    </citation>
    <scope>NUCLEOTIDE SEQUENCE [LARGE SCALE GENOMIC DNA]</scope>
    <source>
        <strain evidence="14">7179.01</strain>
    </source>
</reference>
<evidence type="ECO:0000256" key="5">
    <source>
        <dbReference type="ARBA" id="ARBA00022679"/>
    </source>
</evidence>
<keyword evidence="9" id="KW-0067">ATP-binding</keyword>
<dbReference type="PANTHER" id="PTHR11817">
    <property type="entry name" value="PYRUVATE KINASE"/>
    <property type="match status" value="1"/>
</dbReference>
<dbReference type="EMBL" id="CM017633">
    <property type="protein sequence ID" value="TYH43930.1"/>
    <property type="molecule type" value="Genomic_DNA"/>
</dbReference>
<proteinExistence type="inferred from homology"/>
<comment type="cofactor">
    <cofactor evidence="1">
        <name>K(+)</name>
        <dbReference type="ChEBI" id="CHEBI:29103"/>
    </cofactor>
</comment>
<evidence type="ECO:0000256" key="2">
    <source>
        <dbReference type="ARBA" id="ARBA00004997"/>
    </source>
</evidence>
<dbReference type="GO" id="GO:0000287">
    <property type="term" value="F:magnesium ion binding"/>
    <property type="evidence" value="ECO:0007669"/>
    <property type="project" value="InterPro"/>
</dbReference>
<evidence type="ECO:0000256" key="11">
    <source>
        <dbReference type="ARBA" id="ARBA00023152"/>
    </source>
</evidence>
<keyword evidence="12" id="KW-0670">Pyruvate</keyword>
<dbReference type="GO" id="GO:0016301">
    <property type="term" value="F:kinase activity"/>
    <property type="evidence" value="ECO:0007669"/>
    <property type="project" value="UniProtKB-KW"/>
</dbReference>
<dbReference type="GO" id="GO:0030955">
    <property type="term" value="F:potassium ion binding"/>
    <property type="evidence" value="ECO:0007669"/>
    <property type="project" value="InterPro"/>
</dbReference>
<organism evidence="14 15">
    <name type="scientific">Gossypium tomentosum</name>
    <name type="common">Hawaiian cotton</name>
    <name type="synonym">Gossypium sandvicense</name>
    <dbReference type="NCBI Taxonomy" id="34277"/>
    <lineage>
        <taxon>Eukaryota</taxon>
        <taxon>Viridiplantae</taxon>
        <taxon>Streptophyta</taxon>
        <taxon>Embryophyta</taxon>
        <taxon>Tracheophyta</taxon>
        <taxon>Spermatophyta</taxon>
        <taxon>Magnoliopsida</taxon>
        <taxon>eudicotyledons</taxon>
        <taxon>Gunneridae</taxon>
        <taxon>Pentapetalae</taxon>
        <taxon>rosids</taxon>
        <taxon>malvids</taxon>
        <taxon>Malvales</taxon>
        <taxon>Malvaceae</taxon>
        <taxon>Malvoideae</taxon>
        <taxon>Gossypium</taxon>
    </lineage>
</organism>
<dbReference type="GO" id="GO:0004743">
    <property type="term" value="F:pyruvate kinase activity"/>
    <property type="evidence" value="ECO:0007669"/>
    <property type="project" value="UniProtKB-EC"/>
</dbReference>
<evidence type="ECO:0000259" key="13">
    <source>
        <dbReference type="Pfam" id="PF00224"/>
    </source>
</evidence>
<accession>A0A5D2INX9</accession>
<dbReference type="SUPFAM" id="SSF51621">
    <property type="entry name" value="Phosphoenolpyruvate/pyruvate domain"/>
    <property type="match status" value="1"/>
</dbReference>
<dbReference type="Proteomes" id="UP000322667">
    <property type="component" value="Chromosome D11"/>
</dbReference>
<evidence type="ECO:0000256" key="10">
    <source>
        <dbReference type="ARBA" id="ARBA00022842"/>
    </source>
</evidence>
<protein>
    <recommendedName>
        <fullName evidence="4">pyruvate kinase</fullName>
        <ecNumber evidence="4">2.7.1.40</ecNumber>
    </recommendedName>
</protein>
<dbReference type="InterPro" id="IPR015813">
    <property type="entry name" value="Pyrv/PenolPyrv_kinase-like_dom"/>
</dbReference>
<dbReference type="InterPro" id="IPR040442">
    <property type="entry name" value="Pyrv_kinase-like_dom_sf"/>
</dbReference>
<evidence type="ECO:0000256" key="12">
    <source>
        <dbReference type="ARBA" id="ARBA00023317"/>
    </source>
</evidence>
<evidence type="ECO:0000256" key="6">
    <source>
        <dbReference type="ARBA" id="ARBA00022723"/>
    </source>
</evidence>
<dbReference type="AlphaFoldDB" id="A0A5D2INX9"/>
<dbReference type="Pfam" id="PF00224">
    <property type="entry name" value="PK"/>
    <property type="match status" value="1"/>
</dbReference>
<evidence type="ECO:0000256" key="4">
    <source>
        <dbReference type="ARBA" id="ARBA00012142"/>
    </source>
</evidence>
<dbReference type="InterPro" id="IPR001697">
    <property type="entry name" value="Pyr_Knase"/>
</dbReference>
<keyword evidence="15" id="KW-1185">Reference proteome</keyword>